<protein>
    <submittedName>
        <fullName evidence="7">RNA polymerase, sigma subunit, ECF family</fullName>
    </submittedName>
</protein>
<dbReference type="InterPro" id="IPR036388">
    <property type="entry name" value="WH-like_DNA-bd_sf"/>
</dbReference>
<evidence type="ECO:0000259" key="6">
    <source>
        <dbReference type="Pfam" id="PF08281"/>
    </source>
</evidence>
<keyword evidence="2" id="KW-0805">Transcription regulation</keyword>
<keyword evidence="4" id="KW-0804">Transcription</keyword>
<dbReference type="Gene3D" id="1.10.10.10">
    <property type="entry name" value="Winged helix-like DNA-binding domain superfamily/Winged helix DNA-binding domain"/>
    <property type="match status" value="1"/>
</dbReference>
<organism evidence="7 8">
    <name type="scientific">Rhodothermus profundi</name>
    <dbReference type="NCBI Taxonomy" id="633813"/>
    <lineage>
        <taxon>Bacteria</taxon>
        <taxon>Pseudomonadati</taxon>
        <taxon>Rhodothermota</taxon>
        <taxon>Rhodothermia</taxon>
        <taxon>Rhodothermales</taxon>
        <taxon>Rhodothermaceae</taxon>
        <taxon>Rhodothermus</taxon>
    </lineage>
</organism>
<keyword evidence="3" id="KW-0731">Sigma factor</keyword>
<evidence type="ECO:0000256" key="4">
    <source>
        <dbReference type="ARBA" id="ARBA00023163"/>
    </source>
</evidence>
<dbReference type="InterPro" id="IPR014284">
    <property type="entry name" value="RNA_pol_sigma-70_dom"/>
</dbReference>
<dbReference type="AlphaFoldDB" id="A0A1M6QC82"/>
<feature type="domain" description="RNA polymerase sigma-70 region 2" evidence="5">
    <location>
        <begin position="27"/>
        <end position="94"/>
    </location>
</feature>
<comment type="similarity">
    <text evidence="1">Belongs to the sigma-70 factor family. ECF subfamily.</text>
</comment>
<evidence type="ECO:0000256" key="1">
    <source>
        <dbReference type="ARBA" id="ARBA00010641"/>
    </source>
</evidence>
<evidence type="ECO:0000256" key="3">
    <source>
        <dbReference type="ARBA" id="ARBA00023082"/>
    </source>
</evidence>
<dbReference type="Pfam" id="PF04542">
    <property type="entry name" value="Sigma70_r2"/>
    <property type="match status" value="1"/>
</dbReference>
<dbReference type="NCBIfam" id="TIGR02937">
    <property type="entry name" value="sigma70-ECF"/>
    <property type="match status" value="1"/>
</dbReference>
<dbReference type="SUPFAM" id="SSF88946">
    <property type="entry name" value="Sigma2 domain of RNA polymerase sigma factors"/>
    <property type="match status" value="1"/>
</dbReference>
<reference evidence="8" key="1">
    <citation type="submission" date="2016-11" db="EMBL/GenBank/DDBJ databases">
        <authorList>
            <person name="Varghese N."/>
            <person name="Submissions S."/>
        </authorList>
    </citation>
    <scope>NUCLEOTIDE SEQUENCE [LARGE SCALE GENOMIC DNA]</scope>
    <source>
        <strain evidence="8">DSM 22212</strain>
    </source>
</reference>
<gene>
    <name evidence="7" type="ORF">SAMN04488087_0558</name>
</gene>
<dbReference type="GO" id="GO:0006352">
    <property type="term" value="P:DNA-templated transcription initiation"/>
    <property type="evidence" value="ECO:0007669"/>
    <property type="project" value="InterPro"/>
</dbReference>
<evidence type="ECO:0000313" key="7">
    <source>
        <dbReference type="EMBL" id="SHK17776.1"/>
    </source>
</evidence>
<dbReference type="Proteomes" id="UP000185812">
    <property type="component" value="Unassembled WGS sequence"/>
</dbReference>
<dbReference type="RefSeq" id="WP_072714408.1">
    <property type="nucleotide sequence ID" value="NZ_FRAU01000001.1"/>
</dbReference>
<name>A0A1M6QC82_9BACT</name>
<dbReference type="PANTHER" id="PTHR43133:SF51">
    <property type="entry name" value="RNA POLYMERASE SIGMA FACTOR"/>
    <property type="match status" value="1"/>
</dbReference>
<sequence>MPEFSDTPPPYDLEALRRGDPAAFEALVRAESPRLFRFLLRLLGDREAAQSVMQEAFLQAFRRIDSFRGDSRLTTWLYGIALNQARVLLRKTRRYTPMDEADLDRLQPAFSQGMYAQRYRPWPPDVLAEREDLRRLVREAIDRLPDTYREVLLLRDIEGFSTEEVAQLLNLSEGAVRVRLHRARQALRALLSPHIEKEDL</sequence>
<dbReference type="CDD" id="cd06171">
    <property type="entry name" value="Sigma70_r4"/>
    <property type="match status" value="1"/>
</dbReference>
<dbReference type="Pfam" id="PF08281">
    <property type="entry name" value="Sigma70_r4_2"/>
    <property type="match status" value="1"/>
</dbReference>
<dbReference type="SUPFAM" id="SSF88659">
    <property type="entry name" value="Sigma3 and sigma4 domains of RNA polymerase sigma factors"/>
    <property type="match status" value="1"/>
</dbReference>
<dbReference type="InterPro" id="IPR007627">
    <property type="entry name" value="RNA_pol_sigma70_r2"/>
</dbReference>
<evidence type="ECO:0000256" key="2">
    <source>
        <dbReference type="ARBA" id="ARBA00023015"/>
    </source>
</evidence>
<dbReference type="InterPro" id="IPR039425">
    <property type="entry name" value="RNA_pol_sigma-70-like"/>
</dbReference>
<dbReference type="PANTHER" id="PTHR43133">
    <property type="entry name" value="RNA POLYMERASE ECF-TYPE SIGMA FACTO"/>
    <property type="match status" value="1"/>
</dbReference>
<dbReference type="OrthoDB" id="9780326at2"/>
<proteinExistence type="inferred from homology"/>
<evidence type="ECO:0000259" key="5">
    <source>
        <dbReference type="Pfam" id="PF04542"/>
    </source>
</evidence>
<dbReference type="InterPro" id="IPR013324">
    <property type="entry name" value="RNA_pol_sigma_r3/r4-like"/>
</dbReference>
<dbReference type="InterPro" id="IPR013249">
    <property type="entry name" value="RNA_pol_sigma70_r4_t2"/>
</dbReference>
<dbReference type="InterPro" id="IPR013325">
    <property type="entry name" value="RNA_pol_sigma_r2"/>
</dbReference>
<dbReference type="STRING" id="633813.SAMN04488087_0558"/>
<evidence type="ECO:0000313" key="8">
    <source>
        <dbReference type="Proteomes" id="UP000185812"/>
    </source>
</evidence>
<keyword evidence="8" id="KW-1185">Reference proteome</keyword>
<dbReference type="GO" id="GO:0003677">
    <property type="term" value="F:DNA binding"/>
    <property type="evidence" value="ECO:0007669"/>
    <property type="project" value="InterPro"/>
</dbReference>
<dbReference type="EMBL" id="FRAU01000001">
    <property type="protein sequence ID" value="SHK17776.1"/>
    <property type="molecule type" value="Genomic_DNA"/>
</dbReference>
<feature type="domain" description="RNA polymerase sigma factor 70 region 4 type 2" evidence="6">
    <location>
        <begin position="135"/>
        <end position="187"/>
    </location>
</feature>
<dbReference type="Gene3D" id="1.10.1740.10">
    <property type="match status" value="1"/>
</dbReference>
<accession>A0A1M6QC82</accession>
<dbReference type="GO" id="GO:0016987">
    <property type="term" value="F:sigma factor activity"/>
    <property type="evidence" value="ECO:0007669"/>
    <property type="project" value="UniProtKB-KW"/>
</dbReference>